<dbReference type="SUPFAM" id="SSF51556">
    <property type="entry name" value="Metallo-dependent hydrolases"/>
    <property type="match status" value="1"/>
</dbReference>
<dbReference type="AlphaFoldDB" id="A0A6M4AWV4"/>
<keyword evidence="4" id="KW-1185">Reference proteome</keyword>
<dbReference type="Pfam" id="PF04909">
    <property type="entry name" value="Amidohydro_2"/>
    <property type="match status" value="1"/>
</dbReference>
<dbReference type="InterPro" id="IPR032466">
    <property type="entry name" value="Metal_Hydrolase"/>
</dbReference>
<dbReference type="GO" id="GO:0019748">
    <property type="term" value="P:secondary metabolic process"/>
    <property type="evidence" value="ECO:0007669"/>
    <property type="project" value="TreeGrafter"/>
</dbReference>
<dbReference type="KEGG" id="slan:GV829_02420"/>
<gene>
    <name evidence="3" type="ORF">GV829_02420</name>
</gene>
<dbReference type="PANTHER" id="PTHR21240:SF28">
    <property type="entry name" value="ISO-OROTATE DECARBOXYLASE (EUROFUNG)"/>
    <property type="match status" value="1"/>
</dbReference>
<accession>A0A6M4AWV4</accession>
<name>A0A6M4AWV4_9SPHN</name>
<evidence type="ECO:0000313" key="3">
    <source>
        <dbReference type="EMBL" id="QJQ33515.1"/>
    </source>
</evidence>
<dbReference type="InterPro" id="IPR032465">
    <property type="entry name" value="ACMSD"/>
</dbReference>
<keyword evidence="1" id="KW-0456">Lyase</keyword>
<protein>
    <submittedName>
        <fullName evidence="3">Amidohydrolase family protein</fullName>
    </submittedName>
</protein>
<dbReference type="EMBL" id="CP053015">
    <property type="protein sequence ID" value="QJQ33515.1"/>
    <property type="molecule type" value="Genomic_DNA"/>
</dbReference>
<evidence type="ECO:0000259" key="2">
    <source>
        <dbReference type="Pfam" id="PF04909"/>
    </source>
</evidence>
<dbReference type="InterPro" id="IPR006680">
    <property type="entry name" value="Amidohydro-rel"/>
</dbReference>
<keyword evidence="3" id="KW-0378">Hydrolase</keyword>
<organism evidence="3 4">
    <name type="scientific">Sphingomonas lacunae</name>
    <dbReference type="NCBI Taxonomy" id="2698828"/>
    <lineage>
        <taxon>Bacteria</taxon>
        <taxon>Pseudomonadati</taxon>
        <taxon>Pseudomonadota</taxon>
        <taxon>Alphaproteobacteria</taxon>
        <taxon>Sphingomonadales</taxon>
        <taxon>Sphingomonadaceae</taxon>
        <taxon>Sphingomonas</taxon>
    </lineage>
</organism>
<dbReference type="Gene3D" id="3.20.20.140">
    <property type="entry name" value="Metal-dependent hydrolases"/>
    <property type="match status" value="1"/>
</dbReference>
<proteinExistence type="predicted"/>
<evidence type="ECO:0000256" key="1">
    <source>
        <dbReference type="ARBA" id="ARBA00023239"/>
    </source>
</evidence>
<dbReference type="GO" id="GO:0005737">
    <property type="term" value="C:cytoplasm"/>
    <property type="evidence" value="ECO:0007669"/>
    <property type="project" value="TreeGrafter"/>
</dbReference>
<reference evidence="3 4" key="1">
    <citation type="submission" date="2020-01" db="EMBL/GenBank/DDBJ databases">
        <title>Sphingomonas sp. strain CSW-10.</title>
        <authorList>
            <person name="Chen W.-M."/>
        </authorList>
    </citation>
    <scope>NUCLEOTIDE SEQUENCE [LARGE SCALE GENOMIC DNA]</scope>
    <source>
        <strain evidence="3 4">CSW-10</strain>
    </source>
</reference>
<evidence type="ECO:0000313" key="4">
    <source>
        <dbReference type="Proteomes" id="UP000503018"/>
    </source>
</evidence>
<dbReference type="Proteomes" id="UP000503018">
    <property type="component" value="Chromosome"/>
</dbReference>
<feature type="domain" description="Amidohydrolase-related" evidence="2">
    <location>
        <begin position="83"/>
        <end position="369"/>
    </location>
</feature>
<dbReference type="GO" id="GO:0016787">
    <property type="term" value="F:hydrolase activity"/>
    <property type="evidence" value="ECO:0007669"/>
    <property type="project" value="UniProtKB-KW"/>
</dbReference>
<sequence length="438" mass="49067">MSMNDLIIISVDDHAVEPADAFINHYPADKKDEAPRIVSADGKDVWQWNGKRYPTIGLNAVVGRPRSEYGMEPTQFSQLREGCYEPKARVDDMNANGVLASLNFPTMPSFAGGVFVAAAKDSPAEALRAVQAWNDWHVQEWCASAPGRFIPMCLVPSWDMDATLAEMKRMSDLGVHAVSFSDNPSNIGLPSIHNEYWEPFWKACVDYKMVINCHIGTGARAMHPSPESPISAWITAMPISIANSAADWTFASFWQRYPELRMALSEGGIGWVPYFLERADFTYEHHNEWTFADIGPGNRPSDVFKRHIISCFIDDQFGVKNLDYMNTDMVAYECDYPHSDTVWPNVPEYLWASVNGLDRNVIDKITHLNVMREYSFDAFALNGGRENCTVGHLRELGKDVDVSPRHNLGGLKTDSMDAIGKARRPITSGDIERMFAAA</sequence>
<dbReference type="PANTHER" id="PTHR21240">
    <property type="entry name" value="2-AMINO-3-CARBOXYLMUCONATE-6-SEMIALDEHYDE DECARBOXYLASE"/>
    <property type="match status" value="1"/>
</dbReference>
<dbReference type="GO" id="GO:0016831">
    <property type="term" value="F:carboxy-lyase activity"/>
    <property type="evidence" value="ECO:0007669"/>
    <property type="project" value="InterPro"/>
</dbReference>